<dbReference type="RefSeq" id="WP_224122319.1">
    <property type="nucleotide sequence ID" value="NZ_JAIQZJ010000003.1"/>
</dbReference>
<name>A0ABS7UAV6_9ACTN</name>
<gene>
    <name evidence="1" type="ORF">K8U61_07200</name>
</gene>
<reference evidence="1 2" key="1">
    <citation type="submission" date="2021-09" db="EMBL/GenBank/DDBJ databases">
        <title>Whole genome sequence of Nocardioides sp. GBK3QG-3.</title>
        <authorList>
            <person name="Tuo L."/>
        </authorList>
    </citation>
    <scope>NUCLEOTIDE SEQUENCE [LARGE SCALE GENOMIC DNA]</scope>
    <source>
        <strain evidence="1 2">GBK3QG-3</strain>
    </source>
</reference>
<dbReference type="Proteomes" id="UP000780875">
    <property type="component" value="Unassembled WGS sequence"/>
</dbReference>
<organism evidence="1 2">
    <name type="scientific">Nocardioides mangrovi</name>
    <dbReference type="NCBI Taxonomy" id="2874580"/>
    <lineage>
        <taxon>Bacteria</taxon>
        <taxon>Bacillati</taxon>
        <taxon>Actinomycetota</taxon>
        <taxon>Actinomycetes</taxon>
        <taxon>Propionibacteriales</taxon>
        <taxon>Nocardioidaceae</taxon>
        <taxon>Nocardioides</taxon>
    </lineage>
</organism>
<dbReference type="SUPFAM" id="SSF53850">
    <property type="entry name" value="Periplasmic binding protein-like II"/>
    <property type="match status" value="1"/>
</dbReference>
<evidence type="ECO:0000313" key="2">
    <source>
        <dbReference type="Proteomes" id="UP000780875"/>
    </source>
</evidence>
<sequence>MDLLVVGSFTPSVLLDVAGRTGRLRDRGLEVREVAVTSSPGQFRSLLDGELDVGLTSPDNVLAYRFNPRNPLGELADVRIVAAIDRGMGLGLYGRPGTTAADLVGAQVGVDVGTSGFALALYSLAEGLGVTRDRYDLVALGSTPRRLEALLAGDCLATMLNAGNELIAEEHGCVRLATAAEHLSPYLGTVVAVAGEHHLGGARRLSSALLETATEIAGGGLTDEAAESAARRLGLGDDLALRYVERLRDPRDGLVPDGVVDTGSLETLVRLRRTYLPAPVPGEPGADALDAALAEDSGLVQA</sequence>
<protein>
    <recommendedName>
        <fullName evidence="3">ABC transporter substrate-binding protein</fullName>
    </recommendedName>
</protein>
<accession>A0ABS7UAV6</accession>
<evidence type="ECO:0008006" key="3">
    <source>
        <dbReference type="Google" id="ProtNLM"/>
    </source>
</evidence>
<proteinExistence type="predicted"/>
<dbReference type="EMBL" id="JAIQZJ010000003">
    <property type="protein sequence ID" value="MBZ5737942.1"/>
    <property type="molecule type" value="Genomic_DNA"/>
</dbReference>
<evidence type="ECO:0000313" key="1">
    <source>
        <dbReference type="EMBL" id="MBZ5737942.1"/>
    </source>
</evidence>
<comment type="caution">
    <text evidence="1">The sequence shown here is derived from an EMBL/GenBank/DDBJ whole genome shotgun (WGS) entry which is preliminary data.</text>
</comment>
<keyword evidence="2" id="KW-1185">Reference proteome</keyword>
<dbReference type="Gene3D" id="3.40.190.10">
    <property type="entry name" value="Periplasmic binding protein-like II"/>
    <property type="match status" value="2"/>
</dbReference>